<dbReference type="Pfam" id="PF01314">
    <property type="entry name" value="AFOR_C"/>
    <property type="match status" value="1"/>
</dbReference>
<evidence type="ECO:0000256" key="2">
    <source>
        <dbReference type="ARBA" id="ARBA00011032"/>
    </source>
</evidence>
<comment type="cofactor">
    <cofactor evidence="8">
        <name>tungstopterin</name>
        <dbReference type="ChEBI" id="CHEBI:30402"/>
    </cofactor>
</comment>
<keyword evidence="3" id="KW-0004">4Fe-4S</keyword>
<name>A0A932I1H3_UNCTE</name>
<dbReference type="Gene3D" id="3.60.9.10">
    <property type="entry name" value="Aldehyde ferredoxin oxidoreductase, N-terminal domain"/>
    <property type="match status" value="1"/>
</dbReference>
<comment type="cofactor">
    <cofactor evidence="1">
        <name>[4Fe-4S] cluster</name>
        <dbReference type="ChEBI" id="CHEBI:49883"/>
    </cofactor>
</comment>
<evidence type="ECO:0000256" key="7">
    <source>
        <dbReference type="ARBA" id="ARBA00023014"/>
    </source>
</evidence>
<comment type="caution">
    <text evidence="10">The sequence shown here is derived from an EMBL/GenBank/DDBJ whole genome shotgun (WGS) entry which is preliminary data.</text>
</comment>
<accession>A0A932I1H3</accession>
<dbReference type="PANTHER" id="PTHR30038:SF7">
    <property type="entry name" value="TUNGSTEN-CONTAINING GLYCERALDEHYDE-3-PHOSPHATE:FERREDOXIN OXIDOREDUCTASE"/>
    <property type="match status" value="1"/>
</dbReference>
<evidence type="ECO:0000256" key="8">
    <source>
        <dbReference type="ARBA" id="ARBA00049934"/>
    </source>
</evidence>
<evidence type="ECO:0000313" key="11">
    <source>
        <dbReference type="Proteomes" id="UP000782312"/>
    </source>
</evidence>
<dbReference type="SMART" id="SM00790">
    <property type="entry name" value="AFOR_N"/>
    <property type="match status" value="1"/>
</dbReference>
<dbReference type="GO" id="GO:0009055">
    <property type="term" value="F:electron transfer activity"/>
    <property type="evidence" value="ECO:0007669"/>
    <property type="project" value="InterPro"/>
</dbReference>
<dbReference type="GO" id="GO:0051539">
    <property type="term" value="F:4 iron, 4 sulfur cluster binding"/>
    <property type="evidence" value="ECO:0007669"/>
    <property type="project" value="UniProtKB-KW"/>
</dbReference>
<keyword evidence="7" id="KW-0411">Iron-sulfur</keyword>
<dbReference type="InterPro" id="IPR051919">
    <property type="entry name" value="W-dependent_AOR"/>
</dbReference>
<reference evidence="10" key="1">
    <citation type="submission" date="2020-07" db="EMBL/GenBank/DDBJ databases">
        <title>Huge and variable diversity of episymbiotic CPR bacteria and DPANN archaea in groundwater ecosystems.</title>
        <authorList>
            <person name="He C.Y."/>
            <person name="Keren R."/>
            <person name="Whittaker M."/>
            <person name="Farag I.F."/>
            <person name="Doudna J."/>
            <person name="Cate J.H.D."/>
            <person name="Banfield J.F."/>
        </authorList>
    </citation>
    <scope>NUCLEOTIDE SEQUENCE</scope>
    <source>
        <strain evidence="10">NC_groundwater_763_Ag_S-0.2um_68_21</strain>
    </source>
</reference>
<dbReference type="InterPro" id="IPR013984">
    <property type="entry name" value="Ald_Fedxn_OxRdtase_dom2"/>
</dbReference>
<keyword evidence="6" id="KW-0408">Iron</keyword>
<gene>
    <name evidence="10" type="ORF">HYZ11_10600</name>
</gene>
<protein>
    <recommendedName>
        <fullName evidence="9">Aldehyde ferredoxin oxidoreductase N-terminal domain-containing protein</fullName>
    </recommendedName>
</protein>
<dbReference type="GO" id="GO:0016625">
    <property type="term" value="F:oxidoreductase activity, acting on the aldehyde or oxo group of donors, iron-sulfur protein as acceptor"/>
    <property type="evidence" value="ECO:0007669"/>
    <property type="project" value="InterPro"/>
</dbReference>
<organism evidence="10 11">
    <name type="scientific">Tectimicrobiota bacterium</name>
    <dbReference type="NCBI Taxonomy" id="2528274"/>
    <lineage>
        <taxon>Bacteria</taxon>
        <taxon>Pseudomonadati</taxon>
        <taxon>Nitrospinota/Tectimicrobiota group</taxon>
        <taxon>Candidatus Tectimicrobiota</taxon>
    </lineage>
</organism>
<evidence type="ECO:0000313" key="10">
    <source>
        <dbReference type="EMBL" id="MBI3128042.1"/>
    </source>
</evidence>
<evidence type="ECO:0000259" key="9">
    <source>
        <dbReference type="SMART" id="SM00790"/>
    </source>
</evidence>
<evidence type="ECO:0000256" key="4">
    <source>
        <dbReference type="ARBA" id="ARBA00022723"/>
    </source>
</evidence>
<keyword evidence="4" id="KW-0479">Metal-binding</keyword>
<dbReference type="GO" id="GO:0046872">
    <property type="term" value="F:metal ion binding"/>
    <property type="evidence" value="ECO:0007669"/>
    <property type="project" value="UniProtKB-KW"/>
</dbReference>
<dbReference type="InterPro" id="IPR013985">
    <property type="entry name" value="Ald_Fedxn_OxRdtase_dom3"/>
</dbReference>
<dbReference type="Gene3D" id="1.10.599.10">
    <property type="entry name" value="Aldehyde Ferredoxin Oxidoreductase Protein, subunit A, domain 3"/>
    <property type="match status" value="1"/>
</dbReference>
<dbReference type="InterPro" id="IPR001203">
    <property type="entry name" value="OxRdtase_Ald_Fedxn_C"/>
</dbReference>
<dbReference type="PANTHER" id="PTHR30038">
    <property type="entry name" value="ALDEHYDE FERREDOXIN OXIDOREDUCTASE"/>
    <property type="match status" value="1"/>
</dbReference>
<proteinExistence type="inferred from homology"/>
<dbReference type="SUPFAM" id="SSF48310">
    <property type="entry name" value="Aldehyde ferredoxin oxidoreductase, C-terminal domains"/>
    <property type="match status" value="1"/>
</dbReference>
<evidence type="ECO:0000256" key="3">
    <source>
        <dbReference type="ARBA" id="ARBA00022485"/>
    </source>
</evidence>
<dbReference type="InterPro" id="IPR036503">
    <property type="entry name" value="Ald_Fedxn_OxRdtase_N_sf"/>
</dbReference>
<dbReference type="Proteomes" id="UP000782312">
    <property type="component" value="Unassembled WGS sequence"/>
</dbReference>
<comment type="similarity">
    <text evidence="2">Belongs to the AOR/FOR family.</text>
</comment>
<dbReference type="InterPro" id="IPR013983">
    <property type="entry name" value="Ald_Fedxn_OxRdtase_N"/>
</dbReference>
<evidence type="ECO:0000256" key="1">
    <source>
        <dbReference type="ARBA" id="ARBA00001966"/>
    </source>
</evidence>
<feature type="domain" description="Aldehyde ferredoxin oxidoreductase N-terminal" evidence="9">
    <location>
        <begin position="8"/>
        <end position="213"/>
    </location>
</feature>
<keyword evidence="5" id="KW-0560">Oxidoreductase</keyword>
<dbReference type="Pfam" id="PF02730">
    <property type="entry name" value="AFOR_N"/>
    <property type="match status" value="1"/>
</dbReference>
<dbReference type="EMBL" id="JACPUR010000023">
    <property type="protein sequence ID" value="MBI3128042.1"/>
    <property type="molecule type" value="Genomic_DNA"/>
</dbReference>
<dbReference type="InterPro" id="IPR036021">
    <property type="entry name" value="Tungsten_al_ferr_oxy-like_C"/>
</dbReference>
<dbReference type="Gene3D" id="1.10.569.10">
    <property type="entry name" value="Aldehyde Ferredoxin Oxidoreductase Protein, subunit A, domain 2"/>
    <property type="match status" value="1"/>
</dbReference>
<evidence type="ECO:0000256" key="5">
    <source>
        <dbReference type="ARBA" id="ARBA00023002"/>
    </source>
</evidence>
<evidence type="ECO:0000256" key="6">
    <source>
        <dbReference type="ARBA" id="ARBA00023004"/>
    </source>
</evidence>
<dbReference type="AlphaFoldDB" id="A0A932I1H3"/>
<dbReference type="SUPFAM" id="SSF56228">
    <property type="entry name" value="Aldehyde ferredoxin oxidoreductase, N-terminal domain"/>
    <property type="match status" value="1"/>
</dbReference>
<sequence length="627" mass="67821">MADTIYAYAGRILRVDLTSGKVTSEPFTGGDRRKWIGGAGLGAKILWEEVPPEVNWDHPENRLVMATGPLAGLPVWGTGGLTVVTRGALTNGATNTQANGFFGANIKTCGYDAIVVQGQSPRWVYLHITDEKAELRDASSLLGKDTWQTQQALEAELRLSGHRLSVYSIGPAGESLVRFAAIQGDYGHVASKNGCGAVMGKKRLKAVAIERGSRGVAAAHPHALLAAAEEIAHDLKTDPSTKGLYMYGTLGGVRNLHGMGALPIRNYTTNVWPEGVDTKLWEAPALRAGFDHRGHQCSACGMHHCHMQVIRSGAHKGEVVDEPEYEGWSGAGWAIGATDPQEVSWLNTRIDRACVDVNEFGWLCGWVMECQQKGYLSDKDLGFRLEWGDVEGAARLLDMICKREGMGDILAEGVKRASGKIGGPAAECAIYTEVGNSPRGHDHRSRWEELLDTCTGSGGTKDTGPPTFPSEFGLPARIAPQDPVPVARQVATMRGRKHFEDSLGACVFTTRVYMETLCRSVAAATGWDIRRDEAMRAGRRAAALMRAFNLRCGIGPELEKPSKRYASTPVDGPIAGVSILDHWDTLMDTWYQTAGYDRATGRPLPGTLRDLGLEHVIEPLWGAGVKA</sequence>